<evidence type="ECO:0000313" key="8">
    <source>
        <dbReference type="EMBL" id="PNU04061.1"/>
    </source>
</evidence>
<keyword evidence="9" id="KW-1185">Reference proteome</keyword>
<reference evidence="8 9" key="1">
    <citation type="submission" date="2016-05" db="EMBL/GenBank/DDBJ databases">
        <title>Complete genome sequence of Novosphingobium guangzhouense SA925(T).</title>
        <authorList>
            <person name="Sha S."/>
        </authorList>
    </citation>
    <scope>NUCLEOTIDE SEQUENCE [LARGE SCALE GENOMIC DNA]</scope>
    <source>
        <strain evidence="8 9">SA925</strain>
    </source>
</reference>
<evidence type="ECO:0000256" key="3">
    <source>
        <dbReference type="ARBA" id="ARBA00022801"/>
    </source>
</evidence>
<dbReference type="Proteomes" id="UP000236327">
    <property type="component" value="Unassembled WGS sequence"/>
</dbReference>
<evidence type="ECO:0000256" key="1">
    <source>
        <dbReference type="ARBA" id="ARBA00022670"/>
    </source>
</evidence>
<dbReference type="InterPro" id="IPR036034">
    <property type="entry name" value="PDZ_sf"/>
</dbReference>
<keyword evidence="3 6" id="KW-0378">Hydrolase</keyword>
<dbReference type="Gene3D" id="2.30.42.10">
    <property type="match status" value="1"/>
</dbReference>
<evidence type="ECO:0000259" key="7">
    <source>
        <dbReference type="PROSITE" id="PS50106"/>
    </source>
</evidence>
<accession>A0A2K2FZ42</accession>
<evidence type="ECO:0000256" key="6">
    <source>
        <dbReference type="RuleBase" id="RU003983"/>
    </source>
</evidence>
<evidence type="ECO:0000256" key="5">
    <source>
        <dbReference type="ARBA" id="ARBA00023049"/>
    </source>
</evidence>
<keyword evidence="4 6" id="KW-0862">Zinc</keyword>
<dbReference type="PANTHER" id="PTHR22726">
    <property type="entry name" value="METALLOENDOPEPTIDASE OMA1"/>
    <property type="match status" value="1"/>
</dbReference>
<dbReference type="PROSITE" id="PS50106">
    <property type="entry name" value="PDZ"/>
    <property type="match status" value="1"/>
</dbReference>
<keyword evidence="2" id="KW-0479">Metal-binding</keyword>
<name>A0A2K2FZ42_9SPHN</name>
<dbReference type="GO" id="GO:0004222">
    <property type="term" value="F:metalloendopeptidase activity"/>
    <property type="evidence" value="ECO:0007669"/>
    <property type="project" value="InterPro"/>
</dbReference>
<keyword evidence="5 6" id="KW-0482">Metalloprotease</keyword>
<comment type="cofactor">
    <cofactor evidence="6">
        <name>Zn(2+)</name>
        <dbReference type="ChEBI" id="CHEBI:29105"/>
    </cofactor>
    <text evidence="6">Binds 1 zinc ion per subunit.</text>
</comment>
<protein>
    <recommendedName>
        <fullName evidence="7">PDZ domain-containing protein</fullName>
    </recommendedName>
</protein>
<dbReference type="EMBL" id="LYMM01000040">
    <property type="protein sequence ID" value="PNU04061.1"/>
    <property type="molecule type" value="Genomic_DNA"/>
</dbReference>
<dbReference type="InterPro" id="IPR001478">
    <property type="entry name" value="PDZ"/>
</dbReference>
<feature type="domain" description="PDZ" evidence="7">
    <location>
        <begin position="125"/>
        <end position="156"/>
    </location>
</feature>
<keyword evidence="1 6" id="KW-0645">Protease</keyword>
<comment type="caution">
    <text evidence="8">The sequence shown here is derived from an EMBL/GenBank/DDBJ whole genome shotgun (WGS) entry which is preliminary data.</text>
</comment>
<evidence type="ECO:0000313" key="9">
    <source>
        <dbReference type="Proteomes" id="UP000236327"/>
    </source>
</evidence>
<dbReference type="AlphaFoldDB" id="A0A2K2FZ42"/>
<comment type="similarity">
    <text evidence="6">Belongs to the peptidase M48 family.</text>
</comment>
<dbReference type="Gene3D" id="3.30.2010.10">
    <property type="entry name" value="Metalloproteases ('zincins'), catalytic domain"/>
    <property type="match status" value="1"/>
</dbReference>
<organism evidence="8 9">
    <name type="scientific">Novosphingobium guangzhouense</name>
    <dbReference type="NCBI Taxonomy" id="1850347"/>
    <lineage>
        <taxon>Bacteria</taxon>
        <taxon>Pseudomonadati</taxon>
        <taxon>Pseudomonadota</taxon>
        <taxon>Alphaproteobacteria</taxon>
        <taxon>Sphingomonadales</taxon>
        <taxon>Sphingomonadaceae</taxon>
        <taxon>Novosphingobium</taxon>
    </lineage>
</organism>
<dbReference type="PANTHER" id="PTHR22726:SF1">
    <property type="entry name" value="METALLOENDOPEPTIDASE OMA1, MITOCHONDRIAL"/>
    <property type="match status" value="1"/>
</dbReference>
<dbReference type="Pfam" id="PF01435">
    <property type="entry name" value="Peptidase_M48"/>
    <property type="match status" value="1"/>
</dbReference>
<gene>
    <name evidence="8" type="ORF">A8V01_05510</name>
</gene>
<sequence>MQRNGGHGVTIADEVSIKPGFMRVLDRKDLLRSACLAVAGAAMMVTGMPGVPASAAPSSEPWPVTLRAQMARLTTIGFRLNHAAVEQCPRTSAAIGLTLDHIGAYPQGDRPAVAQLLGMDDAPQVAGVATGGPADVAGVKVGDDLISIDGRKVSDIVAAMPKGALVSDELEQRLAQLPATAPIRLGLRRGGDDIAVAVQPLQACAARYVIKTDGGIDAFSDAENVAISSKLIAFTANDDELALIAGHELGHIAHQDGDAGSITQRRAMEDRADITGLHFAACAGFDPEAGLQFWLRRERQDMLRWFRDPTHRSRTERVKLMREEIPKVHCPFSQPASG</sequence>
<dbReference type="SUPFAM" id="SSF50156">
    <property type="entry name" value="PDZ domain-like"/>
    <property type="match status" value="1"/>
</dbReference>
<dbReference type="GO" id="GO:0016020">
    <property type="term" value="C:membrane"/>
    <property type="evidence" value="ECO:0007669"/>
    <property type="project" value="TreeGrafter"/>
</dbReference>
<evidence type="ECO:0000256" key="4">
    <source>
        <dbReference type="ARBA" id="ARBA00022833"/>
    </source>
</evidence>
<proteinExistence type="inferred from homology"/>
<evidence type="ECO:0000256" key="2">
    <source>
        <dbReference type="ARBA" id="ARBA00022723"/>
    </source>
</evidence>
<dbReference type="InterPro" id="IPR001915">
    <property type="entry name" value="Peptidase_M48"/>
</dbReference>
<dbReference type="OrthoDB" id="7338723at2"/>
<dbReference type="InterPro" id="IPR051156">
    <property type="entry name" value="Mito/Outer_Membr_Metalloprot"/>
</dbReference>
<dbReference type="Pfam" id="PF00595">
    <property type="entry name" value="PDZ"/>
    <property type="match status" value="1"/>
</dbReference>
<dbReference type="GO" id="GO:0046872">
    <property type="term" value="F:metal ion binding"/>
    <property type="evidence" value="ECO:0007669"/>
    <property type="project" value="UniProtKB-KW"/>
</dbReference>
<dbReference type="GO" id="GO:0006515">
    <property type="term" value="P:protein quality control for misfolded or incompletely synthesized proteins"/>
    <property type="evidence" value="ECO:0007669"/>
    <property type="project" value="TreeGrafter"/>
</dbReference>